<dbReference type="SUPFAM" id="SSF56112">
    <property type="entry name" value="Protein kinase-like (PK-like)"/>
    <property type="match status" value="1"/>
</dbReference>
<dbReference type="EC" id="2.7.11.1" evidence="2"/>
<dbReference type="InterPro" id="IPR045269">
    <property type="entry name" value="Atg1-like"/>
</dbReference>
<gene>
    <name evidence="16" type="primary">CRK1</name>
    <name evidence="16" type="ORF">AK812_SmicGene23496</name>
</gene>
<dbReference type="FunFam" id="3.30.200.20:FF:000315">
    <property type="entry name" value="Calcium-dependent protein kinase 3"/>
    <property type="match status" value="1"/>
</dbReference>
<dbReference type="GO" id="GO:0004674">
    <property type="term" value="F:protein serine/threonine kinase activity"/>
    <property type="evidence" value="ECO:0007669"/>
    <property type="project" value="UniProtKB-KW"/>
</dbReference>
<sequence>MLMSIEMTVLSSGIYLDRKRVGSPGARSSPGVDMSVSEYEFLNVVGEGGFGTVHRAKHRRTGEIVAIKSISKDKLKDEEALQMEVEFLKLLASTDMRLSDHPNTVRYYETFEDAKDIHLVMELCSGGSLAEYIENAHDSYGPGVSEDELARIAVQILKGIAYCHAHSVAHRDIKPQNLLFSCGEPAAGSAIPIDAWLPRVSGEWRACSGEGDAPLKLVDFGIAGVVRNDRPEKRLLTKCAGTVGYMAPEALLHARKFTHAGTFETATGRLASKLESCAYDFPGRLRYQRFSEDCRSLLELHEEPEMRPTAAEAELIHHQPSDILGSRAEASICKVITGIARWRGILVRGSRISCFEFVELGRKYSSFSSTELRHIFATANVSKSGQLLPKVSAAQYIGFDLMEIEQEIIGLCSRGEGNLRFEQFVACAATCRCIASANNINNTSVKGGLTAATKKSPAPSMSYMTGTTGLGTLSGLSMAGFSTPSPAKTNLLNTTTSLSPPAGYSPGPKDQDEEASLLKPVVYKPQIRCDAPAPYSVFACLWDARTKYKHALEALVAQTFVVVIFRSTEPGASMMFSRAILVAALVQAVAAAKEARMSVSANGGVTLFQKRSIGGKVNPALLQGQSKLSRSEAVRLRTYDGKHLHSDGKKVWVSTENAAKTEVLLRSVGSAGALNTLQSGDAVLLETREGNRLEILGGTVNVRPKNYRQDSQTFLVQRQGGDGDLEDGDPSFLVSGTGHVLAVEGGKVLARKPDMDTGEAFLLERAASHKPESQWLVVPNPQGHCDPTLQCHRKLNVSCRSADGADLSFDKCDHHSRPWSYEPCFRSPLGSCIDLAESDCVDIPGMWWNTEGKTCAQYGVEDCDNELVHRACRQTCGGGCQPAKTLTSVAAGSCEDDPLYRGTFNWLCSWFSSRNCSAYLFKEELLKACPKSCGAC</sequence>
<comment type="similarity">
    <text evidence="11">Belongs to the protein kinase superfamily. Ser/Thr protein kinase family. CDPK subfamily.</text>
</comment>
<dbReference type="GO" id="GO:0005524">
    <property type="term" value="F:ATP binding"/>
    <property type="evidence" value="ECO:0007669"/>
    <property type="project" value="UniProtKB-UniRule"/>
</dbReference>
<keyword evidence="5" id="KW-0479">Metal-binding</keyword>
<evidence type="ECO:0000256" key="1">
    <source>
        <dbReference type="ARBA" id="ARBA00001946"/>
    </source>
</evidence>
<evidence type="ECO:0000256" key="8">
    <source>
        <dbReference type="ARBA" id="ARBA00022777"/>
    </source>
</evidence>
<keyword evidence="8 16" id="KW-0418">Kinase</keyword>
<dbReference type="InterPro" id="IPR011009">
    <property type="entry name" value="Kinase-like_dom_sf"/>
</dbReference>
<dbReference type="InterPro" id="IPR000719">
    <property type="entry name" value="Prot_kinase_dom"/>
</dbReference>
<dbReference type="PROSITE" id="PS00107">
    <property type="entry name" value="PROTEIN_KINASE_ATP"/>
    <property type="match status" value="1"/>
</dbReference>
<dbReference type="GO" id="GO:0010506">
    <property type="term" value="P:regulation of autophagy"/>
    <property type="evidence" value="ECO:0007669"/>
    <property type="project" value="InterPro"/>
</dbReference>
<evidence type="ECO:0000313" key="17">
    <source>
        <dbReference type="Proteomes" id="UP000186817"/>
    </source>
</evidence>
<dbReference type="EMBL" id="LSRX01000540">
    <property type="protein sequence ID" value="OLP94469.1"/>
    <property type="molecule type" value="Genomic_DNA"/>
</dbReference>
<dbReference type="GO" id="GO:0005737">
    <property type="term" value="C:cytoplasm"/>
    <property type="evidence" value="ECO:0007669"/>
    <property type="project" value="TreeGrafter"/>
</dbReference>
<protein>
    <recommendedName>
        <fullName evidence="2">non-specific serine/threonine protein kinase</fullName>
        <ecNumber evidence="2">2.7.11.1</ecNumber>
    </recommendedName>
</protein>
<evidence type="ECO:0000256" key="13">
    <source>
        <dbReference type="ARBA" id="ARBA00048679"/>
    </source>
</evidence>
<dbReference type="InterPro" id="IPR008271">
    <property type="entry name" value="Ser/Thr_kinase_AS"/>
</dbReference>
<keyword evidence="9" id="KW-0106">Calcium</keyword>
<proteinExistence type="inferred from homology"/>
<evidence type="ECO:0000256" key="10">
    <source>
        <dbReference type="ARBA" id="ARBA00022840"/>
    </source>
</evidence>
<evidence type="ECO:0000259" key="15">
    <source>
        <dbReference type="PROSITE" id="PS50011"/>
    </source>
</evidence>
<comment type="cofactor">
    <cofactor evidence="1">
        <name>Mg(2+)</name>
        <dbReference type="ChEBI" id="CHEBI:18420"/>
    </cofactor>
</comment>
<evidence type="ECO:0000256" key="7">
    <source>
        <dbReference type="ARBA" id="ARBA00022741"/>
    </source>
</evidence>
<evidence type="ECO:0000256" key="3">
    <source>
        <dbReference type="ARBA" id="ARBA00022527"/>
    </source>
</evidence>
<dbReference type="OrthoDB" id="426518at2759"/>
<evidence type="ECO:0000256" key="11">
    <source>
        <dbReference type="ARBA" id="ARBA00024334"/>
    </source>
</evidence>
<dbReference type="PROSITE" id="PS50011">
    <property type="entry name" value="PROTEIN_KINASE_DOM"/>
    <property type="match status" value="1"/>
</dbReference>
<accession>A0A1Q9DH36</accession>
<evidence type="ECO:0000256" key="9">
    <source>
        <dbReference type="ARBA" id="ARBA00022837"/>
    </source>
</evidence>
<dbReference type="Pfam" id="PF00069">
    <property type="entry name" value="Pkinase"/>
    <property type="match status" value="1"/>
</dbReference>
<keyword evidence="6" id="KW-0677">Repeat</keyword>
<dbReference type="SMART" id="SM00220">
    <property type="entry name" value="S_TKc"/>
    <property type="match status" value="1"/>
</dbReference>
<organism evidence="16 17">
    <name type="scientific">Symbiodinium microadriaticum</name>
    <name type="common">Dinoflagellate</name>
    <name type="synonym">Zooxanthella microadriatica</name>
    <dbReference type="NCBI Taxonomy" id="2951"/>
    <lineage>
        <taxon>Eukaryota</taxon>
        <taxon>Sar</taxon>
        <taxon>Alveolata</taxon>
        <taxon>Dinophyceae</taxon>
        <taxon>Suessiales</taxon>
        <taxon>Symbiodiniaceae</taxon>
        <taxon>Symbiodinium</taxon>
    </lineage>
</organism>
<keyword evidence="3" id="KW-0723">Serine/threonine-protein kinase</keyword>
<dbReference type="PROSITE" id="PS00108">
    <property type="entry name" value="PROTEIN_KINASE_ST"/>
    <property type="match status" value="1"/>
</dbReference>
<keyword evidence="10 14" id="KW-0067">ATP-binding</keyword>
<reference evidence="16 17" key="1">
    <citation type="submission" date="2016-02" db="EMBL/GenBank/DDBJ databases">
        <title>Genome analysis of coral dinoflagellate symbionts highlights evolutionary adaptations to a symbiotic lifestyle.</title>
        <authorList>
            <person name="Aranda M."/>
            <person name="Li Y."/>
            <person name="Liew Y.J."/>
            <person name="Baumgarten S."/>
            <person name="Simakov O."/>
            <person name="Wilson M."/>
            <person name="Piel J."/>
            <person name="Ashoor H."/>
            <person name="Bougouffa S."/>
            <person name="Bajic V.B."/>
            <person name="Ryu T."/>
            <person name="Ravasi T."/>
            <person name="Bayer T."/>
            <person name="Micklem G."/>
            <person name="Kim H."/>
            <person name="Bhak J."/>
            <person name="Lajeunesse T.C."/>
            <person name="Voolstra C.R."/>
        </authorList>
    </citation>
    <scope>NUCLEOTIDE SEQUENCE [LARGE SCALE GENOMIC DNA]</scope>
    <source>
        <strain evidence="16 17">CCMP2467</strain>
    </source>
</reference>
<dbReference type="InterPro" id="IPR017441">
    <property type="entry name" value="Protein_kinase_ATP_BS"/>
</dbReference>
<feature type="domain" description="Protein kinase" evidence="15">
    <location>
        <begin position="39"/>
        <end position="377"/>
    </location>
</feature>
<evidence type="ECO:0000256" key="4">
    <source>
        <dbReference type="ARBA" id="ARBA00022679"/>
    </source>
</evidence>
<evidence type="ECO:0000256" key="5">
    <source>
        <dbReference type="ARBA" id="ARBA00022723"/>
    </source>
</evidence>
<dbReference type="Gene3D" id="1.10.510.10">
    <property type="entry name" value="Transferase(Phosphotransferase) domain 1"/>
    <property type="match status" value="1"/>
</dbReference>
<keyword evidence="4" id="KW-0808">Transferase</keyword>
<keyword evidence="17" id="KW-1185">Reference proteome</keyword>
<feature type="binding site" evidence="14">
    <location>
        <position position="68"/>
    </location>
    <ligand>
        <name>ATP</name>
        <dbReference type="ChEBI" id="CHEBI:30616"/>
    </ligand>
</feature>
<comment type="catalytic activity">
    <reaction evidence="13">
        <text>L-seryl-[protein] + ATP = O-phospho-L-seryl-[protein] + ADP + H(+)</text>
        <dbReference type="Rhea" id="RHEA:17989"/>
        <dbReference type="Rhea" id="RHEA-COMP:9863"/>
        <dbReference type="Rhea" id="RHEA-COMP:11604"/>
        <dbReference type="ChEBI" id="CHEBI:15378"/>
        <dbReference type="ChEBI" id="CHEBI:29999"/>
        <dbReference type="ChEBI" id="CHEBI:30616"/>
        <dbReference type="ChEBI" id="CHEBI:83421"/>
        <dbReference type="ChEBI" id="CHEBI:456216"/>
        <dbReference type="EC" id="2.7.11.1"/>
    </reaction>
</comment>
<dbReference type="GO" id="GO:0046872">
    <property type="term" value="F:metal ion binding"/>
    <property type="evidence" value="ECO:0007669"/>
    <property type="project" value="UniProtKB-KW"/>
</dbReference>
<evidence type="ECO:0000256" key="12">
    <source>
        <dbReference type="ARBA" id="ARBA00047899"/>
    </source>
</evidence>
<evidence type="ECO:0000256" key="2">
    <source>
        <dbReference type="ARBA" id="ARBA00012513"/>
    </source>
</evidence>
<keyword evidence="7 14" id="KW-0547">Nucleotide-binding</keyword>
<dbReference type="AlphaFoldDB" id="A0A1Q9DH36"/>
<evidence type="ECO:0000256" key="14">
    <source>
        <dbReference type="PROSITE-ProRule" id="PRU10141"/>
    </source>
</evidence>
<dbReference type="Proteomes" id="UP000186817">
    <property type="component" value="Unassembled WGS sequence"/>
</dbReference>
<dbReference type="PANTHER" id="PTHR24348">
    <property type="entry name" value="SERINE/THREONINE-PROTEIN KINASE UNC-51-RELATED"/>
    <property type="match status" value="1"/>
</dbReference>
<evidence type="ECO:0000256" key="6">
    <source>
        <dbReference type="ARBA" id="ARBA00022737"/>
    </source>
</evidence>
<evidence type="ECO:0000313" key="16">
    <source>
        <dbReference type="EMBL" id="OLP94469.1"/>
    </source>
</evidence>
<name>A0A1Q9DH36_SYMMI</name>
<comment type="catalytic activity">
    <reaction evidence="12">
        <text>L-threonyl-[protein] + ATP = O-phospho-L-threonyl-[protein] + ADP + H(+)</text>
        <dbReference type="Rhea" id="RHEA:46608"/>
        <dbReference type="Rhea" id="RHEA-COMP:11060"/>
        <dbReference type="Rhea" id="RHEA-COMP:11605"/>
        <dbReference type="ChEBI" id="CHEBI:15378"/>
        <dbReference type="ChEBI" id="CHEBI:30013"/>
        <dbReference type="ChEBI" id="CHEBI:30616"/>
        <dbReference type="ChEBI" id="CHEBI:61977"/>
        <dbReference type="ChEBI" id="CHEBI:456216"/>
        <dbReference type="EC" id="2.7.11.1"/>
    </reaction>
</comment>
<comment type="caution">
    <text evidence="16">The sequence shown here is derived from an EMBL/GenBank/DDBJ whole genome shotgun (WGS) entry which is preliminary data.</text>
</comment>